<keyword evidence="2" id="KW-1185">Reference proteome</keyword>
<evidence type="ECO:0000313" key="2">
    <source>
        <dbReference type="Proteomes" id="UP001432322"/>
    </source>
</evidence>
<dbReference type="Proteomes" id="UP001432322">
    <property type="component" value="Unassembled WGS sequence"/>
</dbReference>
<evidence type="ECO:0000313" key="1">
    <source>
        <dbReference type="EMBL" id="GMT29515.1"/>
    </source>
</evidence>
<feature type="non-terminal residue" evidence="1">
    <location>
        <position position="128"/>
    </location>
</feature>
<sequence>SEVIEARMYANSKLLPRAKIELRDDETVYEHTCSDLISTPDCSFLLIGCKGGEVLLVRITRSEIPVTSLDFTVIMREEGEIEKISIFTITTVDIKEMDKLLFSVMKKDTVSVYSLVLKEGEESIALLK</sequence>
<accession>A0AAV5WFY1</accession>
<gene>
    <name evidence="1" type="ORF">PFISCL1PPCAC_20812</name>
</gene>
<reference evidence="1" key="1">
    <citation type="submission" date="2023-10" db="EMBL/GenBank/DDBJ databases">
        <title>Genome assembly of Pristionchus species.</title>
        <authorList>
            <person name="Yoshida K."/>
            <person name="Sommer R.J."/>
        </authorList>
    </citation>
    <scope>NUCLEOTIDE SEQUENCE</scope>
    <source>
        <strain evidence="1">RS5133</strain>
    </source>
</reference>
<dbReference type="EMBL" id="BTSY01000005">
    <property type="protein sequence ID" value="GMT29515.1"/>
    <property type="molecule type" value="Genomic_DNA"/>
</dbReference>
<proteinExistence type="predicted"/>
<organism evidence="1 2">
    <name type="scientific">Pristionchus fissidentatus</name>
    <dbReference type="NCBI Taxonomy" id="1538716"/>
    <lineage>
        <taxon>Eukaryota</taxon>
        <taxon>Metazoa</taxon>
        <taxon>Ecdysozoa</taxon>
        <taxon>Nematoda</taxon>
        <taxon>Chromadorea</taxon>
        <taxon>Rhabditida</taxon>
        <taxon>Rhabditina</taxon>
        <taxon>Diplogasteromorpha</taxon>
        <taxon>Diplogasteroidea</taxon>
        <taxon>Neodiplogasteridae</taxon>
        <taxon>Pristionchus</taxon>
    </lineage>
</organism>
<name>A0AAV5WFY1_9BILA</name>
<feature type="non-terminal residue" evidence="1">
    <location>
        <position position="1"/>
    </location>
</feature>
<comment type="caution">
    <text evidence="1">The sequence shown here is derived from an EMBL/GenBank/DDBJ whole genome shotgun (WGS) entry which is preliminary data.</text>
</comment>
<dbReference type="AlphaFoldDB" id="A0AAV5WFY1"/>
<protein>
    <submittedName>
        <fullName evidence="1">Uncharacterized protein</fullName>
    </submittedName>
</protein>